<keyword evidence="3" id="KW-1185">Reference proteome</keyword>
<reference evidence="2 3" key="1">
    <citation type="submission" date="2024-06" db="EMBL/GenBank/DDBJ databases">
        <title>Genomic Encyclopedia of Type Strains, Phase IV (KMG-IV): sequencing the most valuable type-strain genomes for metagenomic binning, comparative biology and taxonomic classification.</title>
        <authorList>
            <person name="Goeker M."/>
        </authorList>
    </citation>
    <scope>NUCLEOTIDE SEQUENCE [LARGE SCALE GENOMIC DNA]</scope>
    <source>
        <strain evidence="2 3">DSM 21460</strain>
    </source>
</reference>
<organism evidence="2 3">
    <name type="scientific">Peptoniphilus olsenii</name>
    <dbReference type="NCBI Taxonomy" id="411570"/>
    <lineage>
        <taxon>Bacteria</taxon>
        <taxon>Bacillati</taxon>
        <taxon>Bacillota</taxon>
        <taxon>Tissierellia</taxon>
        <taxon>Tissierellales</taxon>
        <taxon>Peptoniphilaceae</taxon>
        <taxon>Peptoniphilus</taxon>
    </lineage>
</organism>
<dbReference type="InterPro" id="IPR052030">
    <property type="entry name" value="Peptidase_M20/M20A_hydrolases"/>
</dbReference>
<sequence length="480" mass="52298">MKNYAEDVRKMLDNKFEKFSELSDYIWEHPEVGLIEYESSKKLMEFLEKEGFEVESPISGMETAFKASYGDKGPVIGFSVEYDALPGLSQKRGSTTKEEVTPGGAGHGCGHNLLGVGALSAAVVLKDLIEKENLEASIKVIGAPSEERDGAKTFIGRDGHFDGIDIMLTWHPESKNAIWNGGSLANVIVTYKFKGTTSHAAAAPHLGRSALDACELMNVGVNYMREHVVDSARIHYAYLDVGGNAPNVVQSHATLYYFIRAAKIDDALEIYERINNIAKGAALMAGVEVEINLKGALADYSPNLYLSGILHESIEAFGTPKFDEEDFKLGKELYETLDDNTKKAAKDNMIALYGQEIAKEEIEKGLSTALAPYDGNYGKMEVISSDVGELSHYVPTAQMFLATSAVGTPLHTWQMCSAAGSTLGKKALYSAIGSLATCGLTAIKEPEIIEKAREEFKNVIGEYQAPIPDDLKIRDPKIES</sequence>
<dbReference type="SUPFAM" id="SSF53187">
    <property type="entry name" value="Zn-dependent exopeptidases"/>
    <property type="match status" value="1"/>
</dbReference>
<dbReference type="InterPro" id="IPR017439">
    <property type="entry name" value="Amidohydrolase"/>
</dbReference>
<dbReference type="EMBL" id="JBEPMA010000010">
    <property type="protein sequence ID" value="MET3617904.1"/>
    <property type="molecule type" value="Genomic_DNA"/>
</dbReference>
<dbReference type="Gene3D" id="3.30.70.360">
    <property type="match status" value="1"/>
</dbReference>
<accession>A0ABV2JDQ4</accession>
<dbReference type="Pfam" id="PF07687">
    <property type="entry name" value="M20_dimer"/>
    <property type="match status" value="1"/>
</dbReference>
<dbReference type="Proteomes" id="UP001549162">
    <property type="component" value="Unassembled WGS sequence"/>
</dbReference>
<dbReference type="RefSeq" id="WP_354368774.1">
    <property type="nucleotide sequence ID" value="NZ_JBEPMA010000010.1"/>
</dbReference>
<dbReference type="PANTHER" id="PTHR30575:SF0">
    <property type="entry name" value="XAA-ARG DIPEPTIDASE"/>
    <property type="match status" value="1"/>
</dbReference>
<comment type="caution">
    <text evidence="2">The sequence shown here is derived from an EMBL/GenBank/DDBJ whole genome shotgun (WGS) entry which is preliminary data.</text>
</comment>
<dbReference type="PIRSF" id="PIRSF037227">
    <property type="entry name" value="Aminobenzoyl-glu_utiliz_pB"/>
    <property type="match status" value="1"/>
</dbReference>
<dbReference type="InterPro" id="IPR002933">
    <property type="entry name" value="Peptidase_M20"/>
</dbReference>
<evidence type="ECO:0000259" key="1">
    <source>
        <dbReference type="Pfam" id="PF07687"/>
    </source>
</evidence>
<protein>
    <submittedName>
        <fullName evidence="2">Aminobenzoyl-glutamate utilization protein B</fullName>
    </submittedName>
</protein>
<feature type="domain" description="Peptidase M20 dimerisation" evidence="1">
    <location>
        <begin position="190"/>
        <end position="279"/>
    </location>
</feature>
<dbReference type="InterPro" id="IPR036264">
    <property type="entry name" value="Bact_exopeptidase_dim_dom"/>
</dbReference>
<evidence type="ECO:0000313" key="2">
    <source>
        <dbReference type="EMBL" id="MET3617904.1"/>
    </source>
</evidence>
<gene>
    <name evidence="2" type="ORF">ABID14_001539</name>
</gene>
<dbReference type="PANTHER" id="PTHR30575">
    <property type="entry name" value="PEPTIDASE M20"/>
    <property type="match status" value="1"/>
</dbReference>
<dbReference type="Gene3D" id="3.40.630.10">
    <property type="entry name" value="Zn peptidases"/>
    <property type="match status" value="2"/>
</dbReference>
<dbReference type="Pfam" id="PF01546">
    <property type="entry name" value="Peptidase_M20"/>
    <property type="match status" value="1"/>
</dbReference>
<name>A0ABV2JDQ4_9FIRM</name>
<dbReference type="InterPro" id="IPR017145">
    <property type="entry name" value="Aminobenzoyl-glu_utiliz_pB"/>
</dbReference>
<evidence type="ECO:0000313" key="3">
    <source>
        <dbReference type="Proteomes" id="UP001549162"/>
    </source>
</evidence>
<dbReference type="NCBIfam" id="TIGR01891">
    <property type="entry name" value="amidohydrolases"/>
    <property type="match status" value="1"/>
</dbReference>
<dbReference type="InterPro" id="IPR011650">
    <property type="entry name" value="Peptidase_M20_dimer"/>
</dbReference>
<proteinExistence type="predicted"/>
<dbReference type="SUPFAM" id="SSF55031">
    <property type="entry name" value="Bacterial exopeptidase dimerisation domain"/>
    <property type="match status" value="1"/>
</dbReference>